<reference evidence="9 10" key="1">
    <citation type="journal article" date="2019" name="Nat. Commun.">
        <title>A new type of DNA phosphorothioation-based antiviral system in archaea.</title>
        <authorList>
            <person name="Xiong L."/>
            <person name="Liu S."/>
            <person name="Chen S."/>
            <person name="Xiao Y."/>
            <person name="Zhu B."/>
            <person name="Gao Y."/>
            <person name="Zhang Y."/>
            <person name="Chen B."/>
            <person name="Luo J."/>
            <person name="Deng Z."/>
            <person name="Chen X."/>
            <person name="Wang L."/>
            <person name="Chen S."/>
        </authorList>
    </citation>
    <scope>NUCLEOTIDE SEQUENCE [LARGE SCALE GENOMIC DNA]</scope>
    <source>
        <strain evidence="9 10">CBA1105</strain>
    </source>
</reference>
<keyword evidence="10" id="KW-1185">Reference proteome</keyword>
<accession>A0A4D6HAB8</accession>
<dbReference type="Gene3D" id="3.40.470.10">
    <property type="entry name" value="Uracil-DNA glycosylase-like domain"/>
    <property type="match status" value="1"/>
</dbReference>
<dbReference type="GO" id="GO:0097506">
    <property type="term" value="F:deaminated base DNA N-glycosylase activity"/>
    <property type="evidence" value="ECO:0007669"/>
    <property type="project" value="UniProtKB-ARBA"/>
</dbReference>
<sequence length="209" mass="23223">MDANQDSPFNPFGMDETCENCPELAETRSNVVHGYGDVGAEFAFVGGFPDSGADEVGIPFMGADRETMLEILYATGFTESSPETTEPDLENAVLTYAARCHHPERKPTDAEFTNCEPYLNSEVRMINPEIIVAVGQHALEALAWEYTTRSAEDFDVEDEHATTIRGRGFEIVPMVEPADQSEKQTDAIIDHLLDVLGRDYRQTKGRRGR</sequence>
<organism evidence="9 10">
    <name type="scientific">Halapricum salinum</name>
    <dbReference type="NCBI Taxonomy" id="1457250"/>
    <lineage>
        <taxon>Archaea</taxon>
        <taxon>Methanobacteriati</taxon>
        <taxon>Methanobacteriota</taxon>
        <taxon>Stenosarchaea group</taxon>
        <taxon>Halobacteria</taxon>
        <taxon>Halobacteriales</taxon>
        <taxon>Haloarculaceae</taxon>
        <taxon>Halapricum</taxon>
    </lineage>
</organism>
<dbReference type="PANTHER" id="PTHR33693:SF1">
    <property type="entry name" value="TYPE-4 URACIL-DNA GLYCOSYLASE"/>
    <property type="match status" value="1"/>
</dbReference>
<evidence type="ECO:0000259" key="8">
    <source>
        <dbReference type="SMART" id="SM00986"/>
    </source>
</evidence>
<dbReference type="KEGG" id="hsn:DV733_04750"/>
<dbReference type="GO" id="GO:0006281">
    <property type="term" value="P:DNA repair"/>
    <property type="evidence" value="ECO:0007669"/>
    <property type="project" value="UniProtKB-KW"/>
</dbReference>
<evidence type="ECO:0000256" key="7">
    <source>
        <dbReference type="ARBA" id="ARBA00023204"/>
    </source>
</evidence>
<evidence type="ECO:0000313" key="9">
    <source>
        <dbReference type="EMBL" id="QCC50595.1"/>
    </source>
</evidence>
<keyword evidence="3" id="KW-0227">DNA damage</keyword>
<proteinExistence type="predicted"/>
<dbReference type="InterPro" id="IPR005122">
    <property type="entry name" value="Uracil-DNA_glycosylase-like"/>
</dbReference>
<feature type="domain" description="Uracil-DNA glycosylase-like" evidence="8">
    <location>
        <begin position="33"/>
        <end position="193"/>
    </location>
</feature>
<name>A0A4D6HAB8_9EURY</name>
<dbReference type="PANTHER" id="PTHR33693">
    <property type="entry name" value="TYPE-5 URACIL-DNA GLYCOSYLASE"/>
    <property type="match status" value="1"/>
</dbReference>
<evidence type="ECO:0000256" key="2">
    <source>
        <dbReference type="ARBA" id="ARBA00022723"/>
    </source>
</evidence>
<evidence type="ECO:0000256" key="5">
    <source>
        <dbReference type="ARBA" id="ARBA00023004"/>
    </source>
</evidence>
<dbReference type="InterPro" id="IPR036895">
    <property type="entry name" value="Uracil-DNA_glycosylase-like_sf"/>
</dbReference>
<dbReference type="InterPro" id="IPR051536">
    <property type="entry name" value="UDG_Type-4/5"/>
</dbReference>
<evidence type="ECO:0000256" key="1">
    <source>
        <dbReference type="ARBA" id="ARBA00022485"/>
    </source>
</evidence>
<gene>
    <name evidence="9" type="ORF">DV733_04750</name>
</gene>
<dbReference type="STRING" id="1457250.GCA_000755225_03255"/>
<keyword evidence="5" id="KW-0408">Iron</keyword>
<dbReference type="GeneID" id="39847148"/>
<dbReference type="OrthoDB" id="186208at2157"/>
<keyword evidence="7" id="KW-0234">DNA repair</keyword>
<dbReference type="Proteomes" id="UP000296706">
    <property type="component" value="Chromosome"/>
</dbReference>
<evidence type="ECO:0000313" key="10">
    <source>
        <dbReference type="Proteomes" id="UP000296706"/>
    </source>
</evidence>
<dbReference type="GO" id="GO:0046872">
    <property type="term" value="F:metal ion binding"/>
    <property type="evidence" value="ECO:0007669"/>
    <property type="project" value="UniProtKB-KW"/>
</dbReference>
<dbReference type="SMART" id="SM00987">
    <property type="entry name" value="UreE_C"/>
    <property type="match status" value="1"/>
</dbReference>
<dbReference type="Pfam" id="PF03167">
    <property type="entry name" value="UDG"/>
    <property type="match status" value="1"/>
</dbReference>
<keyword evidence="4" id="KW-0378">Hydrolase</keyword>
<dbReference type="EMBL" id="CP031310">
    <property type="protein sequence ID" value="QCC50595.1"/>
    <property type="molecule type" value="Genomic_DNA"/>
</dbReference>
<evidence type="ECO:0000256" key="3">
    <source>
        <dbReference type="ARBA" id="ARBA00022763"/>
    </source>
</evidence>
<keyword evidence="2" id="KW-0479">Metal-binding</keyword>
<evidence type="ECO:0000256" key="6">
    <source>
        <dbReference type="ARBA" id="ARBA00023014"/>
    </source>
</evidence>
<keyword evidence="1" id="KW-0004">4Fe-4S</keyword>
<dbReference type="GO" id="GO:0051539">
    <property type="term" value="F:4 iron, 4 sulfur cluster binding"/>
    <property type="evidence" value="ECO:0007669"/>
    <property type="project" value="UniProtKB-KW"/>
</dbReference>
<dbReference type="SMART" id="SM00986">
    <property type="entry name" value="UDG"/>
    <property type="match status" value="1"/>
</dbReference>
<dbReference type="SUPFAM" id="SSF52141">
    <property type="entry name" value="Uracil-DNA glycosylase-like"/>
    <property type="match status" value="1"/>
</dbReference>
<protein>
    <submittedName>
        <fullName evidence="9">Uracil-DNA glycosylase</fullName>
    </submittedName>
</protein>
<dbReference type="RefSeq" id="WP_049994041.1">
    <property type="nucleotide sequence ID" value="NZ_CP031310.1"/>
</dbReference>
<keyword evidence="6" id="KW-0411">Iron-sulfur</keyword>
<dbReference type="AlphaFoldDB" id="A0A4D6HAB8"/>
<evidence type="ECO:0000256" key="4">
    <source>
        <dbReference type="ARBA" id="ARBA00022801"/>
    </source>
</evidence>